<gene>
    <name evidence="2" type="ordered locus">Pedsa_1775</name>
</gene>
<dbReference type="PANTHER" id="PTHR42685">
    <property type="entry name" value="GERANYLGERANYL DIPHOSPHATE REDUCTASE"/>
    <property type="match status" value="1"/>
</dbReference>
<name>F0S869_PSESL</name>
<dbReference type="PANTHER" id="PTHR42685:SF22">
    <property type="entry name" value="CONDITIONED MEDIUM FACTOR RECEPTOR 1"/>
    <property type="match status" value="1"/>
</dbReference>
<dbReference type="GO" id="GO:0071949">
    <property type="term" value="F:FAD binding"/>
    <property type="evidence" value="ECO:0007669"/>
    <property type="project" value="InterPro"/>
</dbReference>
<evidence type="ECO:0000313" key="2">
    <source>
        <dbReference type="EMBL" id="ADY52331.1"/>
    </source>
</evidence>
<feature type="domain" description="FAD-binding" evidence="1">
    <location>
        <begin position="7"/>
        <end position="305"/>
    </location>
</feature>
<dbReference type="InterPro" id="IPR002938">
    <property type="entry name" value="FAD-bd"/>
</dbReference>
<sequence length="375" mass="42457">MKKKPSIFIIGGGLAGLSNAILLSRAGFMVSLAERKNYPFHKVCGEYVSNETLAFLADLGLYPGDLNASAIHTLMISSPSGNLLEAPLTMGGFGVSRYALDHSLYQIALAEGVQFITGEKINDISFTTEQFDIYSANNGYHADIVIAAYGKRSNLDQKLNRQFFYKRSPYMAVKYHIRTDFPADTIRLDNFEGGYCGLNKIEDDLYCLCYLLENKHLKKHGAIAEMEKKVLMKNPFLKKIFEQSEFIWDKPETINEIAFERKPLIENHILMCGDTAGMIAPLCGNGMAMAFHAAKILAHTIIRHCNDGFDEKIRNNLEQAYRMEWHQQFAFRLSKGRFIQRLFGHHLMSEVAVESLKHFPFLTRYLVGQTHGNGF</sequence>
<proteinExistence type="predicted"/>
<dbReference type="eggNOG" id="COG0644">
    <property type="taxonomic scope" value="Bacteria"/>
</dbReference>
<dbReference type="PRINTS" id="PR00420">
    <property type="entry name" value="RNGMNOXGNASE"/>
</dbReference>
<dbReference type="InterPro" id="IPR050407">
    <property type="entry name" value="Geranylgeranyl_reductase"/>
</dbReference>
<dbReference type="OrthoDB" id="1142316at2"/>
<keyword evidence="3" id="KW-1185">Reference proteome</keyword>
<accession>F0S869</accession>
<dbReference type="Gene3D" id="3.50.50.60">
    <property type="entry name" value="FAD/NAD(P)-binding domain"/>
    <property type="match status" value="1"/>
</dbReference>
<dbReference type="AlphaFoldDB" id="F0S869"/>
<dbReference type="EMBL" id="CP002545">
    <property type="protein sequence ID" value="ADY52331.1"/>
    <property type="molecule type" value="Genomic_DNA"/>
</dbReference>
<evidence type="ECO:0000313" key="3">
    <source>
        <dbReference type="Proteomes" id="UP000000310"/>
    </source>
</evidence>
<dbReference type="RefSeq" id="WP_013632822.1">
    <property type="nucleotide sequence ID" value="NC_015177.1"/>
</dbReference>
<evidence type="ECO:0000259" key="1">
    <source>
        <dbReference type="Pfam" id="PF01494"/>
    </source>
</evidence>
<dbReference type="InterPro" id="IPR036188">
    <property type="entry name" value="FAD/NAD-bd_sf"/>
</dbReference>
<dbReference type="SUPFAM" id="SSF51905">
    <property type="entry name" value="FAD/NAD(P)-binding domain"/>
    <property type="match status" value="1"/>
</dbReference>
<organism evidence="2 3">
    <name type="scientific">Pseudopedobacter saltans (strain ATCC 51119 / DSM 12145 / JCM 21818 / CCUG 39354 / LMG 10337 / NBRC 100064 / NCIMB 13643)</name>
    <name type="common">Pedobacter saltans</name>
    <dbReference type="NCBI Taxonomy" id="762903"/>
    <lineage>
        <taxon>Bacteria</taxon>
        <taxon>Pseudomonadati</taxon>
        <taxon>Bacteroidota</taxon>
        <taxon>Sphingobacteriia</taxon>
        <taxon>Sphingobacteriales</taxon>
        <taxon>Sphingobacteriaceae</taxon>
        <taxon>Pseudopedobacter</taxon>
    </lineage>
</organism>
<reference evidence="2 3" key="1">
    <citation type="journal article" date="2011" name="Stand. Genomic Sci.">
        <title>Complete genome sequence of the gliding, heparinolytic Pedobacter saltans type strain (113).</title>
        <authorList>
            <person name="Liolios K."/>
            <person name="Sikorski J."/>
            <person name="Lu M."/>
            <person name="Nolan M."/>
            <person name="Lapidus A."/>
            <person name="Lucas S."/>
            <person name="Hammon N."/>
            <person name="Deshpande S."/>
            <person name="Cheng J.F."/>
            <person name="Tapia R."/>
            <person name="Han C."/>
            <person name="Goodwin L."/>
            <person name="Pitluck S."/>
            <person name="Huntemann M."/>
            <person name="Ivanova N."/>
            <person name="Pagani I."/>
            <person name="Mavromatis K."/>
            <person name="Ovchinikova G."/>
            <person name="Pati A."/>
            <person name="Chen A."/>
            <person name="Palaniappan K."/>
            <person name="Land M."/>
            <person name="Hauser L."/>
            <person name="Brambilla E.M."/>
            <person name="Kotsyurbenko O."/>
            <person name="Rohde M."/>
            <person name="Tindall B.J."/>
            <person name="Abt B."/>
            <person name="Goker M."/>
            <person name="Detter J.C."/>
            <person name="Woyke T."/>
            <person name="Bristow J."/>
            <person name="Eisen J.A."/>
            <person name="Markowitz V."/>
            <person name="Hugenholtz P."/>
            <person name="Klenk H.P."/>
            <person name="Kyrpides N.C."/>
        </authorList>
    </citation>
    <scope>NUCLEOTIDE SEQUENCE [LARGE SCALE GENOMIC DNA]</scope>
    <source>
        <strain evidence="3">ATCC 51119 / DSM 12145 / JCM 21818 / LMG 10337 / NBRC 100064 / NCIMB 13643</strain>
    </source>
</reference>
<dbReference type="KEGG" id="psn:Pedsa_1775"/>
<dbReference type="STRING" id="762903.Pedsa_1775"/>
<dbReference type="Pfam" id="PF01494">
    <property type="entry name" value="FAD_binding_3"/>
    <property type="match status" value="1"/>
</dbReference>
<reference evidence="3" key="2">
    <citation type="submission" date="2011-02" db="EMBL/GenBank/DDBJ databases">
        <title>The complete genome of Pedobacter saltans DSM 12145.</title>
        <authorList>
            <consortium name="US DOE Joint Genome Institute (JGI-PGF)"/>
            <person name="Lucas S."/>
            <person name="Copeland A."/>
            <person name="Lapidus A."/>
            <person name="Bruce D."/>
            <person name="Goodwin L."/>
            <person name="Pitluck S."/>
            <person name="Kyrpides N."/>
            <person name="Mavromatis K."/>
            <person name="Pagani I."/>
            <person name="Ivanova N."/>
            <person name="Ovchinnikova G."/>
            <person name="Lu M."/>
            <person name="Detter J.C."/>
            <person name="Han C."/>
            <person name="Land M."/>
            <person name="Hauser L."/>
            <person name="Markowitz V."/>
            <person name="Cheng J.-F."/>
            <person name="Hugenholtz P."/>
            <person name="Woyke T."/>
            <person name="Wu D."/>
            <person name="Tindall B."/>
            <person name="Pomrenke H.G."/>
            <person name="Brambilla E."/>
            <person name="Klenk H.-P."/>
            <person name="Eisen J.A."/>
        </authorList>
    </citation>
    <scope>NUCLEOTIDE SEQUENCE [LARGE SCALE GENOMIC DNA]</scope>
    <source>
        <strain evidence="3">ATCC 51119 / DSM 12145 / JCM 21818 / LMG 10337 / NBRC 100064 / NCIMB 13643</strain>
    </source>
</reference>
<dbReference type="HOGENOM" id="CLU_024648_5_3_10"/>
<dbReference type="Proteomes" id="UP000000310">
    <property type="component" value="Chromosome"/>
</dbReference>
<protein>
    <submittedName>
        <fullName evidence="2">FAD dependent oxidoreductase</fullName>
    </submittedName>
</protein>